<sequence>MIRRAVISSLVTGLLLAPGLEAKTFTIGTNPQGSLAYSIGSAIAKVLTLQTDDRYLVVPRGGPVVTTPLLDKGELDFSISASMIPAYAHSGHALFNGSTYSNIYVVADLIPFQSGVFVKTDSDIRTIGDLKGRKVPTDFKNQSILSDFLNATLSTASLTHADLDGIPTPNGIRGVQDFMAGKTEAAVFSPGAGIVLQADNAVGGIRYLPIDKTPENEKRVADLIPGSHIQTLQPTKSQPGIGPDTHVIAASFLLLSSGHVDDATIRTVVEVLHDNKEALVAALGAFRNYEPDHMLRDVKAPYHPVVTAYFADREGQPRQ</sequence>
<dbReference type="RefSeq" id="WP_255852164.1">
    <property type="nucleotide sequence ID" value="NZ_CP073347.1"/>
</dbReference>
<dbReference type="EMBL" id="CP073347">
    <property type="protein sequence ID" value="UTW10151.1"/>
    <property type="molecule type" value="Genomic_DNA"/>
</dbReference>
<feature type="chain" id="PRO_5046604273" description="TAXI family TRAP transporter solute-binding subunit" evidence="1">
    <location>
        <begin position="23"/>
        <end position="319"/>
    </location>
</feature>
<keyword evidence="3" id="KW-1185">Reference proteome</keyword>
<evidence type="ECO:0008006" key="4">
    <source>
        <dbReference type="Google" id="ProtNLM"/>
    </source>
</evidence>
<dbReference type="SUPFAM" id="SSF53850">
    <property type="entry name" value="Periplasmic binding protein-like II"/>
    <property type="match status" value="1"/>
</dbReference>
<dbReference type="Pfam" id="PF16868">
    <property type="entry name" value="NMT1_3"/>
    <property type="match status" value="1"/>
</dbReference>
<dbReference type="PANTHER" id="PTHR42941">
    <property type="entry name" value="SLL1037 PROTEIN"/>
    <property type="match status" value="1"/>
</dbReference>
<gene>
    <name evidence="2" type="ORF">KDW95_12580</name>
</gene>
<reference evidence="2" key="1">
    <citation type="submission" date="2021-04" db="EMBL/GenBank/DDBJ databases">
        <title>Oceanospirillales bacteria with DddD are important DMSP degraders in coastal seawater.</title>
        <authorList>
            <person name="Liu J."/>
        </authorList>
    </citation>
    <scope>NUCLEOTIDE SEQUENCE</scope>
    <source>
        <strain evidence="2">D13-1</strain>
    </source>
</reference>
<evidence type="ECO:0000313" key="3">
    <source>
        <dbReference type="Proteomes" id="UP001058461"/>
    </source>
</evidence>
<evidence type="ECO:0000256" key="1">
    <source>
        <dbReference type="SAM" id="SignalP"/>
    </source>
</evidence>
<dbReference type="Gene3D" id="3.40.190.10">
    <property type="entry name" value="Periplasmic binding protein-like II"/>
    <property type="match status" value="2"/>
</dbReference>
<keyword evidence="1" id="KW-0732">Signal</keyword>
<accession>A0ABY5HE63</accession>
<dbReference type="Proteomes" id="UP001058461">
    <property type="component" value="Chromosome"/>
</dbReference>
<evidence type="ECO:0000313" key="2">
    <source>
        <dbReference type="EMBL" id="UTW10151.1"/>
    </source>
</evidence>
<protein>
    <recommendedName>
        <fullName evidence="4">TAXI family TRAP transporter solute-binding subunit</fullName>
    </recommendedName>
</protein>
<proteinExistence type="predicted"/>
<organism evidence="2 3">
    <name type="scientific">Marinobacterium rhizophilum</name>
    <dbReference type="NCBI Taxonomy" id="420402"/>
    <lineage>
        <taxon>Bacteria</taxon>
        <taxon>Pseudomonadati</taxon>
        <taxon>Pseudomonadota</taxon>
        <taxon>Gammaproteobacteria</taxon>
        <taxon>Oceanospirillales</taxon>
        <taxon>Oceanospirillaceae</taxon>
        <taxon>Marinobacterium</taxon>
    </lineage>
</organism>
<dbReference type="InterPro" id="IPR011852">
    <property type="entry name" value="TRAP_TAXI"/>
</dbReference>
<feature type="signal peptide" evidence="1">
    <location>
        <begin position="1"/>
        <end position="22"/>
    </location>
</feature>
<dbReference type="PANTHER" id="PTHR42941:SF1">
    <property type="entry name" value="SLL1037 PROTEIN"/>
    <property type="match status" value="1"/>
</dbReference>
<name>A0ABY5HE63_9GAMM</name>